<evidence type="ECO:0000256" key="2">
    <source>
        <dbReference type="ARBA" id="ARBA00009236"/>
    </source>
</evidence>
<dbReference type="PANTHER" id="PTHR21152:SF40">
    <property type="entry name" value="ALANINE--GLYOXYLATE AMINOTRANSFERASE"/>
    <property type="match status" value="1"/>
</dbReference>
<proteinExistence type="inferred from homology"/>
<keyword evidence="3 5" id="KW-0663">Pyridoxal phosphate</keyword>
<comment type="similarity">
    <text evidence="2">Belongs to the class-V pyridoxal-phosphate-dependent aminotransferase family.</text>
</comment>
<dbReference type="FunFam" id="3.40.640.10:FF:000054">
    <property type="entry name" value="Serine--glyoxylate aminotransferase"/>
    <property type="match status" value="1"/>
</dbReference>
<protein>
    <submittedName>
        <fullName evidence="7">Alanine--glyoxylate aminotransferase family protein</fullName>
    </submittedName>
</protein>
<reference evidence="7" key="1">
    <citation type="submission" date="2020-03" db="EMBL/GenBank/DDBJ databases">
        <title>Genome of Pelagibius litoralis DSM 21314T.</title>
        <authorList>
            <person name="Wang G."/>
        </authorList>
    </citation>
    <scope>NUCLEOTIDE SEQUENCE</scope>
    <source>
        <strain evidence="7">DSM 21314</strain>
    </source>
</reference>
<feature type="binding site" evidence="4">
    <location>
        <position position="346"/>
    </location>
    <ligand>
        <name>substrate</name>
    </ligand>
</feature>
<organism evidence="7 8">
    <name type="scientific">Pelagibius litoralis</name>
    <dbReference type="NCBI Taxonomy" id="374515"/>
    <lineage>
        <taxon>Bacteria</taxon>
        <taxon>Pseudomonadati</taxon>
        <taxon>Pseudomonadota</taxon>
        <taxon>Alphaproteobacteria</taxon>
        <taxon>Rhodospirillales</taxon>
        <taxon>Rhodovibrionaceae</taxon>
        <taxon>Pelagibius</taxon>
    </lineage>
</organism>
<dbReference type="Pfam" id="PF00266">
    <property type="entry name" value="Aminotran_5"/>
    <property type="match status" value="1"/>
</dbReference>
<dbReference type="PANTHER" id="PTHR21152">
    <property type="entry name" value="AMINOTRANSFERASE CLASS V"/>
    <property type="match status" value="1"/>
</dbReference>
<dbReference type="InterPro" id="IPR015422">
    <property type="entry name" value="PyrdxlP-dep_Trfase_small"/>
</dbReference>
<dbReference type="Gene3D" id="3.90.1150.10">
    <property type="entry name" value="Aspartate Aminotransferase, domain 1"/>
    <property type="match status" value="1"/>
</dbReference>
<comment type="caution">
    <text evidence="7">The sequence shown here is derived from an EMBL/GenBank/DDBJ whole genome shotgun (WGS) entry which is preliminary data.</text>
</comment>
<dbReference type="InterPro" id="IPR015421">
    <property type="entry name" value="PyrdxlP-dep_Trfase_major"/>
</dbReference>
<comment type="cofactor">
    <cofactor evidence="1 5">
        <name>pyridoxal 5'-phosphate</name>
        <dbReference type="ChEBI" id="CHEBI:597326"/>
    </cofactor>
</comment>
<dbReference type="FunFam" id="3.90.1150.10:FF:000204">
    <property type="entry name" value="Hypothetical aminotransferase"/>
    <property type="match status" value="1"/>
</dbReference>
<feature type="domain" description="Aminotransferase class V" evidence="6">
    <location>
        <begin position="73"/>
        <end position="333"/>
    </location>
</feature>
<evidence type="ECO:0000256" key="4">
    <source>
        <dbReference type="PIRSR" id="PIRSR000524-1"/>
    </source>
</evidence>
<keyword evidence="7" id="KW-0808">Transferase</keyword>
<dbReference type="AlphaFoldDB" id="A0A967C253"/>
<name>A0A967C253_9PROT</name>
<dbReference type="Proteomes" id="UP000761264">
    <property type="component" value="Unassembled WGS sequence"/>
</dbReference>
<evidence type="ECO:0000256" key="3">
    <source>
        <dbReference type="ARBA" id="ARBA00022898"/>
    </source>
</evidence>
<evidence type="ECO:0000256" key="1">
    <source>
        <dbReference type="ARBA" id="ARBA00001933"/>
    </source>
</evidence>
<evidence type="ECO:0000256" key="5">
    <source>
        <dbReference type="PIRSR" id="PIRSR000524-50"/>
    </source>
</evidence>
<dbReference type="GO" id="GO:0019265">
    <property type="term" value="P:glycine biosynthetic process, by transamination of glyoxylate"/>
    <property type="evidence" value="ECO:0007669"/>
    <property type="project" value="TreeGrafter"/>
</dbReference>
<dbReference type="Gene3D" id="3.40.640.10">
    <property type="entry name" value="Type I PLP-dependent aspartate aminotransferase-like (Major domain)"/>
    <property type="match status" value="1"/>
</dbReference>
<dbReference type="PIRSF" id="PIRSF000524">
    <property type="entry name" value="SPT"/>
    <property type="match status" value="1"/>
</dbReference>
<gene>
    <name evidence="7" type="ORF">HBA54_04470</name>
</gene>
<dbReference type="InterPro" id="IPR000192">
    <property type="entry name" value="Aminotrans_V_dom"/>
</dbReference>
<feature type="modified residue" description="N6-(pyridoxal phosphate)lysine" evidence="5">
    <location>
        <position position="198"/>
    </location>
</feature>
<dbReference type="GO" id="GO:0004760">
    <property type="term" value="F:L-serine-pyruvate transaminase activity"/>
    <property type="evidence" value="ECO:0007669"/>
    <property type="project" value="TreeGrafter"/>
</dbReference>
<dbReference type="EMBL" id="JAAQPH010000003">
    <property type="protein sequence ID" value="NIA67838.1"/>
    <property type="molecule type" value="Genomic_DNA"/>
</dbReference>
<evidence type="ECO:0000259" key="6">
    <source>
        <dbReference type="Pfam" id="PF00266"/>
    </source>
</evidence>
<sequence>MTLRNGREFLAIPGPTTVPDEVLQAMHRPAIEIYSGTLLDTTMRCLDDLRGIFATEGRTYIYAANGHGAWEAALSNTLSRGEKVLVLGSGLFAPAWGEMAAMQGIVVEELPASYRHAVDPAAVEERLRADTAGEIKAVLVVQVDTASSIVNDIPAIRRAIDAAGHGALFMVDAIASLATMPFEMDGWGIDVAVSGCQKGLMTPPGLSFVAAGKRALEAHEKADLRTFYWDWTQREGPRHYNKYCGTPPEHLLFGLRKAMDMLLEEGLPAVFERHRILAEATRRAVAVWAEGGALAFNVLEPRARANSVTTIRLEGHEPAELIGYADKMLGVVLGIGIGDLTGQAFRIAHMGHVNAPMMLGTLAIVESSLATLGIAHGKGGIQAAVDWIAEAAPATVQAAGAETLAGPRAAAPGE</sequence>
<keyword evidence="7" id="KW-0032">Aminotransferase</keyword>
<dbReference type="SUPFAM" id="SSF53383">
    <property type="entry name" value="PLP-dependent transferases"/>
    <property type="match status" value="1"/>
</dbReference>
<accession>A0A967C253</accession>
<evidence type="ECO:0000313" key="7">
    <source>
        <dbReference type="EMBL" id="NIA67838.1"/>
    </source>
</evidence>
<dbReference type="RefSeq" id="WP_167221830.1">
    <property type="nucleotide sequence ID" value="NZ_JAAQPH010000003.1"/>
</dbReference>
<evidence type="ECO:0000313" key="8">
    <source>
        <dbReference type="Proteomes" id="UP000761264"/>
    </source>
</evidence>
<dbReference type="GO" id="GO:0008453">
    <property type="term" value="F:alanine-glyoxylate transaminase activity"/>
    <property type="evidence" value="ECO:0007669"/>
    <property type="project" value="TreeGrafter"/>
</dbReference>
<keyword evidence="8" id="KW-1185">Reference proteome</keyword>
<dbReference type="InterPro" id="IPR024169">
    <property type="entry name" value="SP_NH2Trfase/AEP_transaminase"/>
</dbReference>
<dbReference type="InterPro" id="IPR015424">
    <property type="entry name" value="PyrdxlP-dep_Trfase"/>
</dbReference>